<keyword evidence="3 6" id="KW-0812">Transmembrane</keyword>
<protein>
    <recommendedName>
        <fullName evidence="7">EamA domain-containing protein</fullName>
    </recommendedName>
</protein>
<name>D5BPW9_PUNMI</name>
<feature type="transmembrane region" description="Helical" evidence="6">
    <location>
        <begin position="22"/>
        <end position="41"/>
    </location>
</feature>
<dbReference type="PANTHER" id="PTHR22911:SF6">
    <property type="entry name" value="SOLUTE CARRIER FAMILY 35 MEMBER G1"/>
    <property type="match status" value="1"/>
</dbReference>
<organism evidence="8 9">
    <name type="scientific">Puniceispirillum marinum (strain IMCC1322)</name>
    <dbReference type="NCBI Taxonomy" id="488538"/>
    <lineage>
        <taxon>Bacteria</taxon>
        <taxon>Pseudomonadati</taxon>
        <taxon>Pseudomonadota</taxon>
        <taxon>Alphaproteobacteria</taxon>
        <taxon>Candidatus Puniceispirillales</taxon>
        <taxon>Candidatus Puniceispirillaceae</taxon>
        <taxon>Candidatus Puniceispirillum</taxon>
    </lineage>
</organism>
<feature type="transmembrane region" description="Helical" evidence="6">
    <location>
        <begin position="61"/>
        <end position="82"/>
    </location>
</feature>
<reference evidence="8 9" key="1">
    <citation type="journal article" date="2010" name="J. Bacteriol.">
        <title>Complete genome sequence of "Candidatus Puniceispirillum marinum" IMCC1322, a representative of the SAR116 clade in the Alphaproteobacteria.</title>
        <authorList>
            <person name="Oh H.M."/>
            <person name="Kwon K.K."/>
            <person name="Kang I."/>
            <person name="Kang S.G."/>
            <person name="Lee J.H."/>
            <person name="Kim S.J."/>
            <person name="Cho J.C."/>
        </authorList>
    </citation>
    <scope>NUCLEOTIDE SEQUENCE [LARGE SCALE GENOMIC DNA]</scope>
    <source>
        <strain evidence="8 9">IMCC1322</strain>
    </source>
</reference>
<feature type="transmembrane region" description="Helical" evidence="6">
    <location>
        <begin position="168"/>
        <end position="189"/>
    </location>
</feature>
<comment type="similarity">
    <text evidence="2">Belongs to the drug/metabolite transporter (DMT) superfamily. 10 TMS drug/metabolite exporter (DME) (TC 2.A.7.3) family.</text>
</comment>
<dbReference type="Gene3D" id="1.10.3730.20">
    <property type="match status" value="2"/>
</dbReference>
<keyword evidence="4 6" id="KW-1133">Transmembrane helix</keyword>
<dbReference type="InterPro" id="IPR037185">
    <property type="entry name" value="EmrE-like"/>
</dbReference>
<keyword evidence="9" id="KW-1185">Reference proteome</keyword>
<evidence type="ECO:0000313" key="8">
    <source>
        <dbReference type="EMBL" id="ADE40621.1"/>
    </source>
</evidence>
<dbReference type="HOGENOM" id="CLU_032828_2_0_5"/>
<dbReference type="PANTHER" id="PTHR22911">
    <property type="entry name" value="ACYL-MALONYL CONDENSING ENZYME-RELATED"/>
    <property type="match status" value="1"/>
</dbReference>
<dbReference type="SUPFAM" id="SSF103481">
    <property type="entry name" value="Multidrug resistance efflux transporter EmrE"/>
    <property type="match status" value="2"/>
</dbReference>
<evidence type="ECO:0000256" key="2">
    <source>
        <dbReference type="ARBA" id="ARBA00009853"/>
    </source>
</evidence>
<feature type="transmembrane region" description="Helical" evidence="6">
    <location>
        <begin position="139"/>
        <end position="156"/>
    </location>
</feature>
<keyword evidence="5 6" id="KW-0472">Membrane</keyword>
<feature type="transmembrane region" description="Helical" evidence="6">
    <location>
        <begin position="195"/>
        <end position="214"/>
    </location>
</feature>
<dbReference type="Pfam" id="PF00892">
    <property type="entry name" value="EamA"/>
    <property type="match status" value="2"/>
</dbReference>
<evidence type="ECO:0000256" key="6">
    <source>
        <dbReference type="SAM" id="Phobius"/>
    </source>
</evidence>
<proteinExistence type="inferred from homology"/>
<evidence type="ECO:0000259" key="7">
    <source>
        <dbReference type="Pfam" id="PF00892"/>
    </source>
</evidence>
<feature type="transmembrane region" description="Helical" evidence="6">
    <location>
        <begin position="114"/>
        <end position="133"/>
    </location>
</feature>
<dbReference type="eggNOG" id="COG0697">
    <property type="taxonomic scope" value="Bacteria"/>
</dbReference>
<evidence type="ECO:0000256" key="1">
    <source>
        <dbReference type="ARBA" id="ARBA00004141"/>
    </source>
</evidence>
<dbReference type="GO" id="GO:0016020">
    <property type="term" value="C:membrane"/>
    <property type="evidence" value="ECO:0007669"/>
    <property type="project" value="UniProtKB-SubCell"/>
</dbReference>
<feature type="transmembrane region" description="Helical" evidence="6">
    <location>
        <begin position="226"/>
        <end position="246"/>
    </location>
</feature>
<dbReference type="AlphaFoldDB" id="D5BPW9"/>
<feature type="transmembrane region" description="Helical" evidence="6">
    <location>
        <begin position="252"/>
        <end position="269"/>
    </location>
</feature>
<accession>D5BPW9</accession>
<evidence type="ECO:0000256" key="5">
    <source>
        <dbReference type="ARBA" id="ARBA00023136"/>
    </source>
</evidence>
<gene>
    <name evidence="8" type="ordered locus">SAR116_2378</name>
</gene>
<feature type="transmembrane region" description="Helical" evidence="6">
    <location>
        <begin position="88"/>
        <end position="107"/>
    </location>
</feature>
<comment type="subcellular location">
    <subcellularLocation>
        <location evidence="1">Membrane</location>
        <topology evidence="1">Multi-pass membrane protein</topology>
    </subcellularLocation>
</comment>
<feature type="domain" description="EamA" evidence="7">
    <location>
        <begin position="3"/>
        <end position="129"/>
    </location>
</feature>
<feature type="domain" description="EamA" evidence="7">
    <location>
        <begin position="140"/>
        <end position="263"/>
    </location>
</feature>
<dbReference type="Proteomes" id="UP000007460">
    <property type="component" value="Chromosome"/>
</dbReference>
<evidence type="ECO:0000313" key="9">
    <source>
        <dbReference type="Proteomes" id="UP000007460"/>
    </source>
</evidence>
<dbReference type="InterPro" id="IPR000620">
    <property type="entry name" value="EamA_dom"/>
</dbReference>
<evidence type="ECO:0000256" key="3">
    <source>
        <dbReference type="ARBA" id="ARBA00022692"/>
    </source>
</evidence>
<sequence>MAFSVLCFTANDTMMKFLFGDIPLFQAVLLRGLLCLPVITYMAHRRAQLFVRATRHDMSIVLIRAGAEVAATICFLTALANMPLANTIAILQTLPMSVTMVAALFLGEPVGWRRWSAIIIGFIGVLIIIRPGTEGFSLYSLWGLAAVVCVTVRDIVTRRLSREMPSLFVTLITAIAITGLGAVMMPASGWVPPSLTSWVVLVATACVIVVAYLFSVMTMRVGDISFVSPFRYSALIWAIILGYMVFDEWPDNLTLIGMAIIVTTGIYMFRRERIVTSKKT</sequence>
<evidence type="ECO:0000256" key="4">
    <source>
        <dbReference type="ARBA" id="ARBA00022989"/>
    </source>
</evidence>
<dbReference type="EMBL" id="CP001751">
    <property type="protein sequence ID" value="ADE40621.1"/>
    <property type="molecule type" value="Genomic_DNA"/>
</dbReference>
<dbReference type="KEGG" id="apb:SAR116_2378"/>